<reference evidence="2" key="1">
    <citation type="submission" date="2020-06" db="EMBL/GenBank/DDBJ databases">
        <title>Paenibacillus sp. nov., isolated from soil.</title>
        <authorList>
            <person name="Seo Y.L."/>
        </authorList>
    </citation>
    <scope>NUCLEOTIDE SEQUENCE [LARGE SCALE GENOMIC DNA]</scope>
    <source>
        <strain evidence="2">JW14</strain>
    </source>
</reference>
<keyword evidence="1" id="KW-1133">Transmembrane helix</keyword>
<protein>
    <submittedName>
        <fullName evidence="2">Uncharacterized protein</fullName>
    </submittedName>
</protein>
<evidence type="ECO:0000313" key="3">
    <source>
        <dbReference type="Proteomes" id="UP000564806"/>
    </source>
</evidence>
<dbReference type="RefSeq" id="WP_175371124.1">
    <property type="nucleotide sequence ID" value="NZ_JABWCS010000202.1"/>
</dbReference>
<keyword evidence="1" id="KW-0812">Transmembrane</keyword>
<dbReference type="Proteomes" id="UP000564806">
    <property type="component" value="Unassembled WGS sequence"/>
</dbReference>
<keyword evidence="3" id="KW-1185">Reference proteome</keyword>
<name>A0A850EJI1_9BACL</name>
<gene>
    <name evidence="2" type="ORF">HPT30_09290</name>
</gene>
<dbReference type="EMBL" id="JABWCS010000202">
    <property type="protein sequence ID" value="NUU60536.1"/>
    <property type="molecule type" value="Genomic_DNA"/>
</dbReference>
<proteinExistence type="predicted"/>
<accession>A0A850EJI1</accession>
<feature type="transmembrane region" description="Helical" evidence="1">
    <location>
        <begin position="33"/>
        <end position="53"/>
    </location>
</feature>
<comment type="caution">
    <text evidence="2">The sequence shown here is derived from an EMBL/GenBank/DDBJ whole genome shotgun (WGS) entry which is preliminary data.</text>
</comment>
<evidence type="ECO:0000256" key="1">
    <source>
        <dbReference type="SAM" id="Phobius"/>
    </source>
</evidence>
<keyword evidence="1" id="KW-0472">Membrane</keyword>
<evidence type="ECO:0000313" key="2">
    <source>
        <dbReference type="EMBL" id="NUU60536.1"/>
    </source>
</evidence>
<organism evidence="2 3">
    <name type="scientific">Paenibacillus agri</name>
    <dbReference type="NCBI Taxonomy" id="2744309"/>
    <lineage>
        <taxon>Bacteria</taxon>
        <taxon>Bacillati</taxon>
        <taxon>Bacillota</taxon>
        <taxon>Bacilli</taxon>
        <taxon>Bacillales</taxon>
        <taxon>Paenibacillaceae</taxon>
        <taxon>Paenibacillus</taxon>
    </lineage>
</organism>
<dbReference type="AlphaFoldDB" id="A0A850EJI1"/>
<sequence length="54" mass="6422">MRVMRSRPQGRVQTRAVYGYGVRRRYSTRYGPPNEAVFILILFLLLIVILLYFT</sequence>